<dbReference type="STRING" id="167879.CPS_4477"/>
<reference evidence="1" key="1">
    <citation type="journal article" date="2005" name="Proc. Natl. Acad. Sci. U.S.A.">
        <title>The psychrophilic lifestyle as revealed by the genome sequence of Colwellia psychrerythraea 34H through genomic and proteomic analyses.</title>
        <authorList>
            <person name="Methe B.A."/>
            <person name="Nelson K.E."/>
            <person name="Deming J.W."/>
            <person name="Momen B."/>
            <person name="Melamud E."/>
            <person name="Zhang X."/>
            <person name="Moult J."/>
            <person name="Madupu R."/>
            <person name="Nelson W.C."/>
            <person name="Dodson R.J."/>
            <person name="Brinkac L.M."/>
            <person name="Daugherty S.C."/>
            <person name="Durkin A.S."/>
            <person name="DeBoy R.T."/>
            <person name="Kolonay J.F."/>
            <person name="Sullivan S.A."/>
            <person name="Zhou L."/>
            <person name="Davidsen T.M."/>
            <person name="Wu M."/>
            <person name="Huston A.L."/>
            <person name="Lewis M."/>
            <person name="Weaver B."/>
            <person name="Weidman J.F."/>
            <person name="Khouri H."/>
            <person name="Utterback T.R."/>
            <person name="Feldblyum T.V."/>
            <person name="Fraser C.M."/>
        </authorList>
    </citation>
    <scope>NUCLEOTIDE SEQUENCE [LARGE SCALE GENOMIC DNA]</scope>
    <source>
        <strain evidence="1">34H</strain>
    </source>
</reference>
<dbReference type="EMBL" id="CP000083">
    <property type="protein sequence ID" value="AAZ25391.1"/>
    <property type="molecule type" value="Genomic_DNA"/>
</dbReference>
<dbReference type="Proteomes" id="UP000000547">
    <property type="component" value="Chromosome"/>
</dbReference>
<protein>
    <submittedName>
        <fullName evidence="1">Uncharacterized protein</fullName>
    </submittedName>
</protein>
<evidence type="ECO:0000313" key="2">
    <source>
        <dbReference type="Proteomes" id="UP000000547"/>
    </source>
</evidence>
<name>Q47VP7_COLP3</name>
<gene>
    <name evidence="1" type="ordered locus">CPS_4477</name>
</gene>
<dbReference type="AlphaFoldDB" id="Q47VP7"/>
<evidence type="ECO:0000313" key="1">
    <source>
        <dbReference type="EMBL" id="AAZ25391.1"/>
    </source>
</evidence>
<sequence length="38" mass="4551">MNNNVNHENVKLYRTIAQYFLLNGKVIQINNGIYWLEL</sequence>
<accession>Q47VP7</accession>
<organism evidence="1 2">
    <name type="scientific">Colwellia psychrerythraea (strain 34H / ATCC BAA-681)</name>
    <name type="common">Vibrio psychroerythus</name>
    <dbReference type="NCBI Taxonomy" id="167879"/>
    <lineage>
        <taxon>Bacteria</taxon>
        <taxon>Pseudomonadati</taxon>
        <taxon>Pseudomonadota</taxon>
        <taxon>Gammaproteobacteria</taxon>
        <taxon>Alteromonadales</taxon>
        <taxon>Colwelliaceae</taxon>
        <taxon>Colwellia</taxon>
    </lineage>
</organism>
<proteinExistence type="predicted"/>
<dbReference type="KEGG" id="cps:CPS_4477"/>
<dbReference type="HOGENOM" id="CLU_3326865_0_0_6"/>